<evidence type="ECO:0000313" key="2">
    <source>
        <dbReference type="Proteomes" id="UP000193144"/>
    </source>
</evidence>
<dbReference type="OrthoDB" id="2017974at2759"/>
<protein>
    <submittedName>
        <fullName evidence="1">Uncharacterized protein</fullName>
    </submittedName>
</protein>
<accession>A0A1Y1ZNX4</accession>
<dbReference type="Proteomes" id="UP000193144">
    <property type="component" value="Unassembled WGS sequence"/>
</dbReference>
<dbReference type="STRING" id="1231657.A0A1Y1ZNX4"/>
<comment type="caution">
    <text evidence="1">The sequence shown here is derived from an EMBL/GenBank/DDBJ whole genome shotgun (WGS) entry which is preliminary data.</text>
</comment>
<proteinExistence type="predicted"/>
<dbReference type="EMBL" id="MCFA01000056">
    <property type="protein sequence ID" value="ORY11936.1"/>
    <property type="molecule type" value="Genomic_DNA"/>
</dbReference>
<gene>
    <name evidence="1" type="ORF">BCR34DRAFT_587611</name>
</gene>
<dbReference type="AlphaFoldDB" id="A0A1Y1ZNX4"/>
<reference evidence="1 2" key="1">
    <citation type="submission" date="2016-07" db="EMBL/GenBank/DDBJ databases">
        <title>Pervasive Adenine N6-methylation of Active Genes in Fungi.</title>
        <authorList>
            <consortium name="DOE Joint Genome Institute"/>
            <person name="Mondo S.J."/>
            <person name="Dannebaum R.O."/>
            <person name="Kuo R.C."/>
            <person name="Labutti K."/>
            <person name="Haridas S."/>
            <person name="Kuo A."/>
            <person name="Salamov A."/>
            <person name="Ahrendt S.R."/>
            <person name="Lipzen A."/>
            <person name="Sullivan W."/>
            <person name="Andreopoulos W.B."/>
            <person name="Clum A."/>
            <person name="Lindquist E."/>
            <person name="Daum C."/>
            <person name="Ramamoorthy G.K."/>
            <person name="Gryganskyi A."/>
            <person name="Culley D."/>
            <person name="Magnuson J.K."/>
            <person name="James T.Y."/>
            <person name="O'Malley M.A."/>
            <person name="Stajich J.E."/>
            <person name="Spatafora J.W."/>
            <person name="Visel A."/>
            <person name="Grigoriev I.V."/>
        </authorList>
    </citation>
    <scope>NUCLEOTIDE SEQUENCE [LARGE SCALE GENOMIC DNA]</scope>
    <source>
        <strain evidence="1 2">CBS 115471</strain>
    </source>
</reference>
<sequence>MAFLYETVLVFEDTWLEYLEDLGRYRMAIEDEEPDVTKIPNGDRRRGFHTTALSTALFLCVECGRIISGVVGWRSPLMPHAPQQLYYYARSLIYIRDSRYRTAKLLIRRRPLDDYIITWLYLPRLNRIWGLSSARSFSLAVKYPFQTRQNTPRALVGGVINSS</sequence>
<keyword evidence="2" id="KW-1185">Reference proteome</keyword>
<evidence type="ECO:0000313" key="1">
    <source>
        <dbReference type="EMBL" id="ORY11936.1"/>
    </source>
</evidence>
<organism evidence="1 2">
    <name type="scientific">Clohesyomyces aquaticus</name>
    <dbReference type="NCBI Taxonomy" id="1231657"/>
    <lineage>
        <taxon>Eukaryota</taxon>
        <taxon>Fungi</taxon>
        <taxon>Dikarya</taxon>
        <taxon>Ascomycota</taxon>
        <taxon>Pezizomycotina</taxon>
        <taxon>Dothideomycetes</taxon>
        <taxon>Pleosporomycetidae</taxon>
        <taxon>Pleosporales</taxon>
        <taxon>Lindgomycetaceae</taxon>
        <taxon>Clohesyomyces</taxon>
    </lineage>
</organism>
<name>A0A1Y1ZNX4_9PLEO</name>